<evidence type="ECO:0000256" key="4">
    <source>
        <dbReference type="ARBA" id="ARBA00022692"/>
    </source>
</evidence>
<dbReference type="Pfam" id="PF04239">
    <property type="entry name" value="DUF421"/>
    <property type="match status" value="1"/>
</dbReference>
<protein>
    <recommendedName>
        <fullName evidence="12">DUF421 domain-containing protein</fullName>
    </recommendedName>
</protein>
<sequence length="241" mass="26628">MSYTNFIGDLDIILRSVVSVVVLFLLSRAMGKKHIANLTFFDYVIGISIGSIAASFAVDESIPYVHGVIALVVYAVFALIVSKISLKGVRLRNILGGTPTILIQNGNLIEKNLKKEKFSINDLLEECRLNGVFNISDVDYAILETNGKVSFLLKAKSMGVTLGDMNIKGKDTGIQIELIIDGFIVYDHLKEINKNKSWLLNELKKRNINSPKNVLLASIDSVGNMIIQFKNDDINIINGLK</sequence>
<feature type="transmembrane region" description="Helical" evidence="7">
    <location>
        <begin position="64"/>
        <end position="82"/>
    </location>
</feature>
<accession>A0A0J8G2V6</accession>
<evidence type="ECO:0000313" key="10">
    <source>
        <dbReference type="EMBL" id="KMT22031.1"/>
    </source>
</evidence>
<dbReference type="InterPro" id="IPR048454">
    <property type="entry name" value="YetF_N"/>
</dbReference>
<keyword evidence="11" id="KW-1185">Reference proteome</keyword>
<feature type="domain" description="YetF C-terminal" evidence="8">
    <location>
        <begin position="90"/>
        <end position="219"/>
    </location>
</feature>
<dbReference type="Pfam" id="PF20730">
    <property type="entry name" value="YetF_N"/>
    <property type="match status" value="1"/>
</dbReference>
<keyword evidence="3" id="KW-1003">Cell membrane</keyword>
<dbReference type="PANTHER" id="PTHR34582">
    <property type="entry name" value="UPF0702 TRANSMEMBRANE PROTEIN YCAP"/>
    <property type="match status" value="1"/>
</dbReference>
<evidence type="ECO:0000259" key="9">
    <source>
        <dbReference type="Pfam" id="PF20730"/>
    </source>
</evidence>
<dbReference type="EMBL" id="LFVU01000026">
    <property type="protein sequence ID" value="KMT22031.1"/>
    <property type="molecule type" value="Genomic_DNA"/>
</dbReference>
<dbReference type="Proteomes" id="UP000036756">
    <property type="component" value="Unassembled WGS sequence"/>
</dbReference>
<dbReference type="AlphaFoldDB" id="A0A0J8G2V6"/>
<dbReference type="InterPro" id="IPR023090">
    <property type="entry name" value="UPF0702_alpha/beta_dom_sf"/>
</dbReference>
<gene>
    <name evidence="10" type="ORF">CLCY_3c03020</name>
</gene>
<feature type="domain" description="YetF-like N-terminal transmembrane" evidence="9">
    <location>
        <begin position="10"/>
        <end position="82"/>
    </location>
</feature>
<reference evidence="10 11" key="1">
    <citation type="submission" date="2015-06" db="EMBL/GenBank/DDBJ databases">
        <title>Draft genome sequence of the purine-degrading Clostridium cylindrosporum HC-1 (DSM 605).</title>
        <authorList>
            <person name="Poehlein A."/>
            <person name="Schiel-Bengelsdorf B."/>
            <person name="Bengelsdorf F."/>
            <person name="Daniel R."/>
            <person name="Duerre P."/>
        </authorList>
    </citation>
    <scope>NUCLEOTIDE SEQUENCE [LARGE SCALE GENOMIC DNA]</scope>
    <source>
        <strain evidence="10 11">DSM 605</strain>
    </source>
</reference>
<evidence type="ECO:0000256" key="2">
    <source>
        <dbReference type="ARBA" id="ARBA00006448"/>
    </source>
</evidence>
<comment type="similarity">
    <text evidence="2">Belongs to the UPF0702 family.</text>
</comment>
<feature type="transmembrane region" description="Helical" evidence="7">
    <location>
        <begin position="38"/>
        <end position="58"/>
    </location>
</feature>
<evidence type="ECO:0008006" key="12">
    <source>
        <dbReference type="Google" id="ProtNLM"/>
    </source>
</evidence>
<comment type="caution">
    <text evidence="10">The sequence shown here is derived from an EMBL/GenBank/DDBJ whole genome shotgun (WGS) entry which is preliminary data.</text>
</comment>
<dbReference type="STRING" id="1121307.CLCY_3c03020"/>
<dbReference type="PANTHER" id="PTHR34582:SF7">
    <property type="entry name" value="UPF0702 TRANSMEMBRANE PROTEIN YDFS"/>
    <property type="match status" value="1"/>
</dbReference>
<dbReference type="PATRIC" id="fig|1121307.3.peg.1656"/>
<evidence type="ECO:0000313" key="11">
    <source>
        <dbReference type="Proteomes" id="UP000036756"/>
    </source>
</evidence>
<dbReference type="OrthoDB" id="9778331at2"/>
<organism evidence="10 11">
    <name type="scientific">Clostridium cylindrosporum DSM 605</name>
    <dbReference type="NCBI Taxonomy" id="1121307"/>
    <lineage>
        <taxon>Bacteria</taxon>
        <taxon>Bacillati</taxon>
        <taxon>Bacillota</taxon>
        <taxon>Clostridia</taxon>
        <taxon>Eubacteriales</taxon>
        <taxon>Clostridiaceae</taxon>
        <taxon>Clostridium</taxon>
    </lineage>
</organism>
<evidence type="ECO:0000256" key="7">
    <source>
        <dbReference type="SAM" id="Phobius"/>
    </source>
</evidence>
<keyword evidence="6 7" id="KW-0472">Membrane</keyword>
<evidence type="ECO:0000259" key="8">
    <source>
        <dbReference type="Pfam" id="PF04239"/>
    </source>
</evidence>
<evidence type="ECO:0000256" key="6">
    <source>
        <dbReference type="ARBA" id="ARBA00023136"/>
    </source>
</evidence>
<keyword evidence="5 7" id="KW-1133">Transmembrane helix</keyword>
<evidence type="ECO:0000256" key="1">
    <source>
        <dbReference type="ARBA" id="ARBA00004651"/>
    </source>
</evidence>
<feature type="transmembrane region" description="Helical" evidence="7">
    <location>
        <begin position="6"/>
        <end position="26"/>
    </location>
</feature>
<dbReference type="InterPro" id="IPR007353">
    <property type="entry name" value="DUF421"/>
</dbReference>
<dbReference type="RefSeq" id="WP_048570660.1">
    <property type="nucleotide sequence ID" value="NZ_LFVU01000026.1"/>
</dbReference>
<keyword evidence="4 7" id="KW-0812">Transmembrane</keyword>
<evidence type="ECO:0000256" key="5">
    <source>
        <dbReference type="ARBA" id="ARBA00022989"/>
    </source>
</evidence>
<evidence type="ECO:0000256" key="3">
    <source>
        <dbReference type="ARBA" id="ARBA00022475"/>
    </source>
</evidence>
<dbReference type="Gene3D" id="3.30.240.20">
    <property type="entry name" value="bsu07140 like domains"/>
    <property type="match status" value="2"/>
</dbReference>
<proteinExistence type="inferred from homology"/>
<comment type="subcellular location">
    <subcellularLocation>
        <location evidence="1">Cell membrane</location>
        <topology evidence="1">Multi-pass membrane protein</topology>
    </subcellularLocation>
</comment>
<name>A0A0J8G2V6_CLOCY</name>
<dbReference type="GO" id="GO:0005886">
    <property type="term" value="C:plasma membrane"/>
    <property type="evidence" value="ECO:0007669"/>
    <property type="project" value="UniProtKB-SubCell"/>
</dbReference>